<dbReference type="PROSITE" id="PS50231">
    <property type="entry name" value="RICIN_B_LECTIN"/>
    <property type="match status" value="1"/>
</dbReference>
<name>A0ABP8US36_9ACTN</name>
<dbReference type="Gene3D" id="2.80.10.50">
    <property type="match status" value="1"/>
</dbReference>
<proteinExistence type="predicted"/>
<evidence type="ECO:0000313" key="2">
    <source>
        <dbReference type="EMBL" id="GAA4638394.1"/>
    </source>
</evidence>
<dbReference type="EMBL" id="BAABHK010000022">
    <property type="protein sequence ID" value="GAA4638394.1"/>
    <property type="molecule type" value="Genomic_DNA"/>
</dbReference>
<reference evidence="3" key="1">
    <citation type="journal article" date="2019" name="Int. J. Syst. Evol. Microbiol.">
        <title>The Global Catalogue of Microorganisms (GCM) 10K type strain sequencing project: providing services to taxonomists for standard genome sequencing and annotation.</title>
        <authorList>
            <consortium name="The Broad Institute Genomics Platform"/>
            <consortium name="The Broad Institute Genome Sequencing Center for Infectious Disease"/>
            <person name="Wu L."/>
            <person name="Ma J."/>
        </authorList>
    </citation>
    <scope>NUCLEOTIDE SEQUENCE [LARGE SCALE GENOMIC DNA]</scope>
    <source>
        <strain evidence="3">JCM 17939</strain>
    </source>
</reference>
<gene>
    <name evidence="2" type="ORF">GCM10023196_095920</name>
</gene>
<dbReference type="InterPro" id="IPR035992">
    <property type="entry name" value="Ricin_B-like_lectins"/>
</dbReference>
<dbReference type="PROSITE" id="PS51257">
    <property type="entry name" value="PROKAR_LIPOPROTEIN"/>
    <property type="match status" value="1"/>
</dbReference>
<feature type="domain" description="Ricin B lectin" evidence="1">
    <location>
        <begin position="266"/>
        <end position="343"/>
    </location>
</feature>
<dbReference type="Proteomes" id="UP001501442">
    <property type="component" value="Unassembled WGS sequence"/>
</dbReference>
<dbReference type="SUPFAM" id="SSF50370">
    <property type="entry name" value="Ricin B-like lectins"/>
    <property type="match status" value="1"/>
</dbReference>
<protein>
    <recommendedName>
        <fullName evidence="1">Ricin B lectin domain-containing protein</fullName>
    </recommendedName>
</protein>
<keyword evidence="3" id="KW-1185">Reference proteome</keyword>
<evidence type="ECO:0000259" key="1">
    <source>
        <dbReference type="Pfam" id="PF00652"/>
    </source>
</evidence>
<dbReference type="SUPFAM" id="SSF55486">
    <property type="entry name" value="Metalloproteases ('zincins'), catalytic domain"/>
    <property type="match status" value="1"/>
</dbReference>
<evidence type="ECO:0000313" key="3">
    <source>
        <dbReference type="Proteomes" id="UP001501442"/>
    </source>
</evidence>
<dbReference type="Pfam" id="PF00652">
    <property type="entry name" value="Ricin_B_lectin"/>
    <property type="match status" value="1"/>
</dbReference>
<organism evidence="2 3">
    <name type="scientific">Actinoallomurus vinaceus</name>
    <dbReference type="NCBI Taxonomy" id="1080074"/>
    <lineage>
        <taxon>Bacteria</taxon>
        <taxon>Bacillati</taxon>
        <taxon>Actinomycetota</taxon>
        <taxon>Actinomycetes</taxon>
        <taxon>Streptosporangiales</taxon>
        <taxon>Thermomonosporaceae</taxon>
        <taxon>Actinoallomurus</taxon>
    </lineage>
</organism>
<accession>A0ABP8US36</accession>
<comment type="caution">
    <text evidence="2">The sequence shown here is derived from an EMBL/GenBank/DDBJ whole genome shotgun (WGS) entry which is preliminary data.</text>
</comment>
<dbReference type="CDD" id="cd00161">
    <property type="entry name" value="beta-trefoil_Ricin-like"/>
    <property type="match status" value="1"/>
</dbReference>
<sequence length="397" mass="43398">MARGKDPGRQPSAAVAAPVSTGTFACDHKDAPNKGWTLAIYVHQPGKDAYRTSAAMIRQAMWETDQTYDASARRFGISRRIRYVQDASCRPLVADLAFAKGRNQAEMGGEFGKQIARQPALVQKLWKANRVKALYMVGDNEITSNCVGGGANSGISSGFVILPRWCWGEAGLTHEFGHTFGLSHCNDEGTNAGNGNDPMCRGWGKRPECTTDAASNYFLDSCRTDDFRYYEPKPLTGKPPLPKIWNVAFSPYLITNQPSKPVSFRMRVDKTSECLDGGKAAVVLRSCRAVPQQTWQRRIDRQGYTTLRNLKTGRCLQMATTPKATTAPVVTARCVAHKRSQQWVPDNGTNFWNRTGGLYGAHLSAQGGATRNGTPIVRGDGTTFVIDVIAAKKGTQA</sequence>
<dbReference type="InterPro" id="IPR000772">
    <property type="entry name" value="Ricin_B_lectin"/>
</dbReference>